<evidence type="ECO:0000313" key="4">
    <source>
        <dbReference type="Proteomes" id="UP000322454"/>
    </source>
</evidence>
<reference evidence="3 4" key="1">
    <citation type="submission" date="2019-01" db="EMBL/GenBank/DDBJ databases">
        <title>Insights into ecological role of a new deltaproteobacterial order Candidatus Sinidesulfobacterales (Sva0485) by metagenomics and metatranscriptomics.</title>
        <authorList>
            <person name="Tan S."/>
            <person name="Liu J."/>
            <person name="Fang Y."/>
            <person name="Hedlund B."/>
            <person name="Lian Z.-H."/>
            <person name="Huang L.-Y."/>
            <person name="Li J.-T."/>
            <person name="Huang L.-N."/>
            <person name="Li W.-J."/>
            <person name="Jiang H.-C."/>
            <person name="Dong H.-L."/>
            <person name="Shu W.-S."/>
        </authorList>
    </citation>
    <scope>NUCLEOTIDE SEQUENCE [LARGE SCALE GENOMIC DNA]</scope>
    <source>
        <strain evidence="3">AP4</strain>
    </source>
</reference>
<feature type="transmembrane region" description="Helical" evidence="2">
    <location>
        <begin position="6"/>
        <end position="23"/>
    </location>
</feature>
<accession>A0A520XGH1</accession>
<keyword evidence="2" id="KW-1133">Transmembrane helix</keyword>
<feature type="region of interest" description="Disordered" evidence="1">
    <location>
        <begin position="27"/>
        <end position="49"/>
    </location>
</feature>
<keyword evidence="2" id="KW-0812">Transmembrane</keyword>
<name>A0A520XGH1_9DELT</name>
<dbReference type="Proteomes" id="UP000322454">
    <property type="component" value="Unassembled WGS sequence"/>
</dbReference>
<keyword evidence="2" id="KW-0472">Membrane</keyword>
<gene>
    <name evidence="3" type="ORF">EVJ48_01935</name>
</gene>
<dbReference type="AlphaFoldDB" id="A0A520XGH1"/>
<evidence type="ECO:0000256" key="2">
    <source>
        <dbReference type="SAM" id="Phobius"/>
    </source>
</evidence>
<evidence type="ECO:0000313" key="3">
    <source>
        <dbReference type="EMBL" id="RZV40279.1"/>
    </source>
</evidence>
<comment type="caution">
    <text evidence="3">The sequence shown here is derived from an EMBL/GenBank/DDBJ whole genome shotgun (WGS) entry which is preliminary data.</text>
</comment>
<dbReference type="EMBL" id="SHMQ01000002">
    <property type="protein sequence ID" value="RZV40279.1"/>
    <property type="molecule type" value="Genomic_DNA"/>
</dbReference>
<organism evidence="3 4">
    <name type="scientific">Candidatus Acidulodesulfobacterium acidiphilum</name>
    <dbReference type="NCBI Taxonomy" id="2597224"/>
    <lineage>
        <taxon>Bacteria</taxon>
        <taxon>Deltaproteobacteria</taxon>
        <taxon>Candidatus Acidulodesulfobacterales</taxon>
        <taxon>Candidatus Acidulodesulfobacterium</taxon>
    </lineage>
</organism>
<protein>
    <submittedName>
        <fullName evidence="3">Uncharacterized protein</fullName>
    </submittedName>
</protein>
<proteinExistence type="predicted"/>
<evidence type="ECO:0000256" key="1">
    <source>
        <dbReference type="SAM" id="MobiDB-lite"/>
    </source>
</evidence>
<sequence>MIGSILFITIPILVLVIIGILSIKNSSKSTENNSTFEDNDNTEHGVNPANGLPTINGIDTYGNPSGSDFNDFGIGFK</sequence>